<protein>
    <recommendedName>
        <fullName evidence="3">Transcriptional regulator</fullName>
    </recommendedName>
</protein>
<name>A0ABS7FYU3_9ACTN</name>
<evidence type="ECO:0000313" key="1">
    <source>
        <dbReference type="EMBL" id="MBW8485615.1"/>
    </source>
</evidence>
<evidence type="ECO:0008006" key="3">
    <source>
        <dbReference type="Google" id="ProtNLM"/>
    </source>
</evidence>
<reference evidence="1 2" key="1">
    <citation type="submission" date="2021-07" db="EMBL/GenBank/DDBJ databases">
        <title>Actinomadura sp. PM05-2 isolated from lichen.</title>
        <authorList>
            <person name="Somphong A."/>
            <person name="Phongsopitanun W."/>
            <person name="Tanasupawat S."/>
            <person name="Peongsungnone V."/>
        </authorList>
    </citation>
    <scope>NUCLEOTIDE SEQUENCE [LARGE SCALE GENOMIC DNA]</scope>
    <source>
        <strain evidence="1 2">PM05-2</strain>
    </source>
</reference>
<dbReference type="RefSeq" id="WP_220168855.1">
    <property type="nucleotide sequence ID" value="NZ_JAIBOA010000017.1"/>
</dbReference>
<proteinExistence type="predicted"/>
<dbReference type="EMBL" id="JAIBOA010000017">
    <property type="protein sequence ID" value="MBW8485615.1"/>
    <property type="molecule type" value="Genomic_DNA"/>
</dbReference>
<gene>
    <name evidence="1" type="ORF">K1Y72_24760</name>
</gene>
<dbReference type="Proteomes" id="UP000774570">
    <property type="component" value="Unassembled WGS sequence"/>
</dbReference>
<organism evidence="1 2">
    <name type="scientific">Actinomadura parmotrematis</name>
    <dbReference type="NCBI Taxonomy" id="2864039"/>
    <lineage>
        <taxon>Bacteria</taxon>
        <taxon>Bacillati</taxon>
        <taxon>Actinomycetota</taxon>
        <taxon>Actinomycetes</taxon>
        <taxon>Streptosporangiales</taxon>
        <taxon>Thermomonosporaceae</taxon>
        <taxon>Actinomadura</taxon>
    </lineage>
</organism>
<keyword evidence="2" id="KW-1185">Reference proteome</keyword>
<comment type="caution">
    <text evidence="1">The sequence shown here is derived from an EMBL/GenBank/DDBJ whole genome shotgun (WGS) entry which is preliminary data.</text>
</comment>
<accession>A0ABS7FYU3</accession>
<evidence type="ECO:0000313" key="2">
    <source>
        <dbReference type="Proteomes" id="UP000774570"/>
    </source>
</evidence>
<sequence length="73" mass="7711">MERVADDRLRVCLRRADGVAARTAGLAAAEAACCSFFEFTLRIGGALVLEVTVPRRHADVLAALAARAEAAAR</sequence>